<name>A0A3B1DX92_9ZZZZ</name>
<organism evidence="2">
    <name type="scientific">hydrothermal vent metagenome</name>
    <dbReference type="NCBI Taxonomy" id="652676"/>
    <lineage>
        <taxon>unclassified sequences</taxon>
        <taxon>metagenomes</taxon>
        <taxon>ecological metagenomes</taxon>
    </lineage>
</organism>
<dbReference type="PANTHER" id="PTHR36966">
    <property type="entry name" value="REP-ASSOCIATED TYROSINE TRANSPOSASE"/>
    <property type="match status" value="1"/>
</dbReference>
<dbReference type="NCBIfam" id="NF047646">
    <property type="entry name" value="REP_Tyr_transpos"/>
    <property type="match status" value="1"/>
</dbReference>
<accession>A0A3B1DX92</accession>
<evidence type="ECO:0000313" key="2">
    <source>
        <dbReference type="EMBL" id="VAX41693.1"/>
    </source>
</evidence>
<dbReference type="EMBL" id="UOGL01000579">
    <property type="protein sequence ID" value="VAX41693.1"/>
    <property type="molecule type" value="Genomic_DNA"/>
</dbReference>
<reference evidence="2" key="1">
    <citation type="submission" date="2018-06" db="EMBL/GenBank/DDBJ databases">
        <authorList>
            <person name="Zhirakovskaya E."/>
        </authorList>
    </citation>
    <scope>NUCLEOTIDE SEQUENCE</scope>
</reference>
<dbReference type="AlphaFoldDB" id="A0A3B1DX92"/>
<protein>
    <recommendedName>
        <fullName evidence="1">Transposase IS200-like domain-containing protein</fullName>
    </recommendedName>
</protein>
<dbReference type="GO" id="GO:0043565">
    <property type="term" value="F:sequence-specific DNA binding"/>
    <property type="evidence" value="ECO:0007669"/>
    <property type="project" value="TreeGrafter"/>
</dbReference>
<dbReference type="SMART" id="SM01321">
    <property type="entry name" value="Y1_Tnp"/>
    <property type="match status" value="1"/>
</dbReference>
<dbReference type="GO" id="GO:0006313">
    <property type="term" value="P:DNA transposition"/>
    <property type="evidence" value="ECO:0007669"/>
    <property type="project" value="InterPro"/>
</dbReference>
<sequence length="175" mass="21224">MTLVPKPKRTIYDDELYAHFITFSCYKHRKFLERNQPKRILLGVLNSQLSKQKAKCIGFVIMPNHVHIIVWFPEPNQLSMFVKQWKQQTSVKIKQFFQENFPDYFSQISEQEPIWQRKYYPFHLYSQEKIEEKLNYMHMNPVKAELVEKSIDWQWSSARYYELGKSVGVPIQWVE</sequence>
<dbReference type="InterPro" id="IPR036515">
    <property type="entry name" value="Transposase_17_sf"/>
</dbReference>
<feature type="domain" description="Transposase IS200-like" evidence="1">
    <location>
        <begin position="14"/>
        <end position="140"/>
    </location>
</feature>
<dbReference type="InterPro" id="IPR052715">
    <property type="entry name" value="RAYT_transposase"/>
</dbReference>
<proteinExistence type="predicted"/>
<dbReference type="Gene3D" id="3.30.70.1290">
    <property type="entry name" value="Transposase IS200-like"/>
    <property type="match status" value="1"/>
</dbReference>
<dbReference type="Pfam" id="PF01797">
    <property type="entry name" value="Y1_Tnp"/>
    <property type="match status" value="1"/>
</dbReference>
<dbReference type="PANTHER" id="PTHR36966:SF1">
    <property type="entry name" value="REP-ASSOCIATED TYROSINE TRANSPOSASE"/>
    <property type="match status" value="1"/>
</dbReference>
<dbReference type="SUPFAM" id="SSF143422">
    <property type="entry name" value="Transposase IS200-like"/>
    <property type="match status" value="1"/>
</dbReference>
<dbReference type="InterPro" id="IPR002686">
    <property type="entry name" value="Transposase_17"/>
</dbReference>
<evidence type="ECO:0000259" key="1">
    <source>
        <dbReference type="SMART" id="SM01321"/>
    </source>
</evidence>
<dbReference type="GO" id="GO:0004803">
    <property type="term" value="F:transposase activity"/>
    <property type="evidence" value="ECO:0007669"/>
    <property type="project" value="InterPro"/>
</dbReference>
<gene>
    <name evidence="2" type="ORF">MNBD_PLANCTO02-2196</name>
</gene>